<dbReference type="InterPro" id="IPR051156">
    <property type="entry name" value="Mito/Outer_Membr_Metalloprot"/>
</dbReference>
<sequence length="270" mass="29587">MNKKLFIYISYIVFAVLILSSCATSPTGRSQMILKSEASLELEGERQFRKIRETLPLVSDQRTINFVECVANSIIGVLEGEGSELYWELAIVDQPDVNAYVLPGGKIVVNSGLLTMASNQDQLAAVLGHEVAHVTARHANERASRSALTDVGVDIASIILGGGYRNQTQGARNALSTGALLGILNPFSRLQESEADTIGLEYMSKSGFDPRESVVLWKKMNSKNTTRIPEYLSTHPSGETRIDELISQLPNTLNVFNIAQDKGLYPDCRL</sequence>
<dbReference type="GO" id="GO:0051603">
    <property type="term" value="P:proteolysis involved in protein catabolic process"/>
    <property type="evidence" value="ECO:0007669"/>
    <property type="project" value="TreeGrafter"/>
</dbReference>
<organism evidence="8">
    <name type="scientific">marine metagenome</name>
    <dbReference type="NCBI Taxonomy" id="408172"/>
    <lineage>
        <taxon>unclassified sequences</taxon>
        <taxon>metagenomes</taxon>
        <taxon>ecological metagenomes</taxon>
    </lineage>
</organism>
<reference evidence="8" key="1">
    <citation type="submission" date="2018-05" db="EMBL/GenBank/DDBJ databases">
        <authorList>
            <person name="Lanie J.A."/>
            <person name="Ng W.-L."/>
            <person name="Kazmierczak K.M."/>
            <person name="Andrzejewski T.M."/>
            <person name="Davidsen T.M."/>
            <person name="Wayne K.J."/>
            <person name="Tettelin H."/>
            <person name="Glass J.I."/>
            <person name="Rusch D."/>
            <person name="Podicherti R."/>
            <person name="Tsui H.-C.T."/>
            <person name="Winkler M.E."/>
        </authorList>
    </citation>
    <scope>NUCLEOTIDE SEQUENCE</scope>
</reference>
<accession>A0A381RBJ9</accession>
<dbReference type="PROSITE" id="PS51257">
    <property type="entry name" value="PROKAR_LIPOPROTEIN"/>
    <property type="match status" value="1"/>
</dbReference>
<protein>
    <recommendedName>
        <fullName evidence="7">Peptidase M48 domain-containing protein</fullName>
    </recommendedName>
</protein>
<dbReference type="PANTHER" id="PTHR22726:SF24">
    <property type="entry name" value="M48 FAMILY METALLOPEPTIDASE"/>
    <property type="match status" value="1"/>
</dbReference>
<evidence type="ECO:0000256" key="6">
    <source>
        <dbReference type="ARBA" id="ARBA00023049"/>
    </source>
</evidence>
<keyword evidence="5" id="KW-0862">Zinc</keyword>
<dbReference type="GO" id="GO:0046872">
    <property type="term" value="F:metal ion binding"/>
    <property type="evidence" value="ECO:0007669"/>
    <property type="project" value="UniProtKB-KW"/>
</dbReference>
<name>A0A381RBJ9_9ZZZZ</name>
<dbReference type="GO" id="GO:0016020">
    <property type="term" value="C:membrane"/>
    <property type="evidence" value="ECO:0007669"/>
    <property type="project" value="TreeGrafter"/>
</dbReference>
<keyword evidence="6" id="KW-0482">Metalloprotease</keyword>
<dbReference type="AlphaFoldDB" id="A0A381RBJ9"/>
<evidence type="ECO:0000256" key="4">
    <source>
        <dbReference type="ARBA" id="ARBA00022801"/>
    </source>
</evidence>
<feature type="domain" description="Peptidase M48" evidence="7">
    <location>
        <begin position="84"/>
        <end position="245"/>
    </location>
</feature>
<dbReference type="Pfam" id="PF01435">
    <property type="entry name" value="Peptidase_M48"/>
    <property type="match status" value="1"/>
</dbReference>
<dbReference type="InterPro" id="IPR001915">
    <property type="entry name" value="Peptidase_M48"/>
</dbReference>
<comment type="cofactor">
    <cofactor evidence="1">
        <name>Zn(2+)</name>
        <dbReference type="ChEBI" id="CHEBI:29105"/>
    </cofactor>
</comment>
<proteinExistence type="predicted"/>
<keyword evidence="3" id="KW-0479">Metal-binding</keyword>
<dbReference type="Gene3D" id="3.30.2010.10">
    <property type="entry name" value="Metalloproteases ('zincins'), catalytic domain"/>
    <property type="match status" value="1"/>
</dbReference>
<gene>
    <name evidence="8" type="ORF">METZ01_LOCUS41835</name>
</gene>
<dbReference type="PANTHER" id="PTHR22726">
    <property type="entry name" value="METALLOENDOPEPTIDASE OMA1"/>
    <property type="match status" value="1"/>
</dbReference>
<evidence type="ECO:0000259" key="7">
    <source>
        <dbReference type="Pfam" id="PF01435"/>
    </source>
</evidence>
<dbReference type="CDD" id="cd07331">
    <property type="entry name" value="M48C_Oma1_like"/>
    <property type="match status" value="1"/>
</dbReference>
<keyword evidence="4" id="KW-0378">Hydrolase</keyword>
<dbReference type="EMBL" id="UINC01001797">
    <property type="protein sequence ID" value="SUZ88981.1"/>
    <property type="molecule type" value="Genomic_DNA"/>
</dbReference>
<evidence type="ECO:0000256" key="1">
    <source>
        <dbReference type="ARBA" id="ARBA00001947"/>
    </source>
</evidence>
<keyword evidence="2" id="KW-0645">Protease</keyword>
<evidence type="ECO:0000256" key="5">
    <source>
        <dbReference type="ARBA" id="ARBA00022833"/>
    </source>
</evidence>
<evidence type="ECO:0000313" key="8">
    <source>
        <dbReference type="EMBL" id="SUZ88981.1"/>
    </source>
</evidence>
<evidence type="ECO:0000256" key="3">
    <source>
        <dbReference type="ARBA" id="ARBA00022723"/>
    </source>
</evidence>
<evidence type="ECO:0000256" key="2">
    <source>
        <dbReference type="ARBA" id="ARBA00022670"/>
    </source>
</evidence>
<dbReference type="GO" id="GO:0004222">
    <property type="term" value="F:metalloendopeptidase activity"/>
    <property type="evidence" value="ECO:0007669"/>
    <property type="project" value="InterPro"/>
</dbReference>